<dbReference type="InterPro" id="IPR007481">
    <property type="entry name" value="SspB"/>
</dbReference>
<keyword evidence="3" id="KW-1185">Reference proteome</keyword>
<protein>
    <recommendedName>
        <fullName evidence="4">Stringent starvation protein B</fullName>
    </recommendedName>
</protein>
<dbReference type="FunCoup" id="A0A6N7EZA5">
    <property type="interactions" value="89"/>
</dbReference>
<proteinExistence type="predicted"/>
<name>A0A6N7EZA5_9GAMM</name>
<feature type="region of interest" description="Disordered" evidence="1">
    <location>
        <begin position="110"/>
        <end position="194"/>
    </location>
</feature>
<dbReference type="Pfam" id="PF04386">
    <property type="entry name" value="SspB"/>
    <property type="match status" value="1"/>
</dbReference>
<dbReference type="InterPro" id="IPR036760">
    <property type="entry name" value="SspB-like_sf"/>
</dbReference>
<accession>A0A6N7EZA5</accession>
<evidence type="ECO:0000256" key="1">
    <source>
        <dbReference type="SAM" id="MobiDB-lite"/>
    </source>
</evidence>
<dbReference type="RefSeq" id="WP_152810691.1">
    <property type="nucleotide sequence ID" value="NZ_WHNW01000010.1"/>
</dbReference>
<organism evidence="2 3">
    <name type="scientific">Ostreibacterium oceani</name>
    <dbReference type="NCBI Taxonomy" id="2654998"/>
    <lineage>
        <taxon>Bacteria</taxon>
        <taxon>Pseudomonadati</taxon>
        <taxon>Pseudomonadota</taxon>
        <taxon>Gammaproteobacteria</taxon>
        <taxon>Cardiobacteriales</taxon>
        <taxon>Ostreibacteriaceae</taxon>
        <taxon>Ostreibacterium</taxon>
    </lineage>
</organism>
<evidence type="ECO:0000313" key="2">
    <source>
        <dbReference type="EMBL" id="MPV86699.1"/>
    </source>
</evidence>
<dbReference type="Gene3D" id="2.30.30.220">
    <property type="entry name" value="SspB-like"/>
    <property type="match status" value="1"/>
</dbReference>
<comment type="caution">
    <text evidence="2">The sequence shown here is derived from an EMBL/GenBank/DDBJ whole genome shotgun (WGS) entry which is preliminary data.</text>
</comment>
<reference evidence="2 3" key="1">
    <citation type="submission" date="2019-10" db="EMBL/GenBank/DDBJ databases">
        <title>Cardiobacteriales fam. a chemoheterotrophic member of the order Cardiobacteriales, and proposal of Cardiobacteriales fam. nov.</title>
        <authorList>
            <person name="Wang C."/>
        </authorList>
    </citation>
    <scope>NUCLEOTIDE SEQUENCE [LARGE SCALE GENOMIC DNA]</scope>
    <source>
        <strain evidence="2 3">ML27</strain>
    </source>
</reference>
<dbReference type="AlphaFoldDB" id="A0A6N7EZA5"/>
<sequence length="194" mass="21223">MTSNKPYLIRAMYEWMCDNAVTPYVYIDTRCSDIGLPDNLRVENPLVLNISPAACVNLVLDNAAITFQARFSGRVFDVFLPIDSIMAILAKETGEGLQFPAVAAEAGVSSDSLASDPQTFDSQASNPQVSDSLDAVDGALGAEYNQKNSHQDGRQMKPAAKARSSKRGEPKRNESKPNESKRNEPRRSSLKIIK</sequence>
<gene>
    <name evidence="2" type="ORF">GCU85_08175</name>
</gene>
<dbReference type="SUPFAM" id="SSF101738">
    <property type="entry name" value="SspB-like"/>
    <property type="match status" value="1"/>
</dbReference>
<dbReference type="GO" id="GO:0045732">
    <property type="term" value="P:positive regulation of protein catabolic process"/>
    <property type="evidence" value="ECO:0007669"/>
    <property type="project" value="TreeGrafter"/>
</dbReference>
<evidence type="ECO:0000313" key="3">
    <source>
        <dbReference type="Proteomes" id="UP000471298"/>
    </source>
</evidence>
<dbReference type="GO" id="GO:0005840">
    <property type="term" value="C:ribosome"/>
    <property type="evidence" value="ECO:0007669"/>
    <property type="project" value="TreeGrafter"/>
</dbReference>
<dbReference type="PANTHER" id="PTHR37486">
    <property type="entry name" value="STRINGENT STARVATION PROTEIN B"/>
    <property type="match status" value="1"/>
</dbReference>
<dbReference type="InParanoid" id="A0A6N7EZA5"/>
<dbReference type="Proteomes" id="UP000471298">
    <property type="component" value="Unassembled WGS sequence"/>
</dbReference>
<feature type="compositionally biased region" description="Polar residues" evidence="1">
    <location>
        <begin position="110"/>
        <end position="131"/>
    </location>
</feature>
<feature type="compositionally biased region" description="Basic and acidic residues" evidence="1">
    <location>
        <begin position="166"/>
        <end position="187"/>
    </location>
</feature>
<dbReference type="EMBL" id="WHNW01000010">
    <property type="protein sequence ID" value="MPV86699.1"/>
    <property type="molecule type" value="Genomic_DNA"/>
</dbReference>
<dbReference type="PANTHER" id="PTHR37486:SF1">
    <property type="entry name" value="STRINGENT STARVATION PROTEIN B"/>
    <property type="match status" value="1"/>
</dbReference>
<dbReference type="GO" id="GO:0005829">
    <property type="term" value="C:cytosol"/>
    <property type="evidence" value="ECO:0007669"/>
    <property type="project" value="TreeGrafter"/>
</dbReference>
<evidence type="ECO:0008006" key="4">
    <source>
        <dbReference type="Google" id="ProtNLM"/>
    </source>
</evidence>